<evidence type="ECO:0000256" key="2">
    <source>
        <dbReference type="SAM" id="Phobius"/>
    </source>
</evidence>
<feature type="region of interest" description="Disordered" evidence="1">
    <location>
        <begin position="1"/>
        <end position="61"/>
    </location>
</feature>
<organism evidence="3 4">
    <name type="scientific">Bambusicola thoracicus</name>
    <name type="common">Chinese bamboo-partridge</name>
    <name type="synonym">Perdix thoracica</name>
    <dbReference type="NCBI Taxonomy" id="9083"/>
    <lineage>
        <taxon>Eukaryota</taxon>
        <taxon>Metazoa</taxon>
        <taxon>Chordata</taxon>
        <taxon>Craniata</taxon>
        <taxon>Vertebrata</taxon>
        <taxon>Euteleostomi</taxon>
        <taxon>Archelosauria</taxon>
        <taxon>Archosauria</taxon>
        <taxon>Dinosauria</taxon>
        <taxon>Saurischia</taxon>
        <taxon>Theropoda</taxon>
        <taxon>Coelurosauria</taxon>
        <taxon>Aves</taxon>
        <taxon>Neognathae</taxon>
        <taxon>Galloanserae</taxon>
        <taxon>Galliformes</taxon>
        <taxon>Phasianidae</taxon>
        <taxon>Perdicinae</taxon>
        <taxon>Bambusicola</taxon>
    </lineage>
</organism>
<proteinExistence type="predicted"/>
<keyword evidence="2" id="KW-1133">Transmembrane helix</keyword>
<evidence type="ECO:0000313" key="3">
    <source>
        <dbReference type="EMBL" id="POI29552.1"/>
    </source>
</evidence>
<feature type="region of interest" description="Disordered" evidence="1">
    <location>
        <begin position="166"/>
        <end position="269"/>
    </location>
</feature>
<feature type="non-terminal residue" evidence="3">
    <location>
        <position position="1"/>
    </location>
</feature>
<dbReference type="EMBL" id="PPHD01014874">
    <property type="protein sequence ID" value="POI29552.1"/>
    <property type="molecule type" value="Genomic_DNA"/>
</dbReference>
<dbReference type="Proteomes" id="UP000237246">
    <property type="component" value="Unassembled WGS sequence"/>
</dbReference>
<accession>A0A2P4SZL5</accession>
<sequence>LQQESKSVTQENKKNREISNVQFESAIELQSSNRTESSPIESWSTKDPLPSSGTVKTTKFKPDPKLMDHANCTEVEDFSNCNGNTNNFCPANVPCQCKNEKPFCRCDYYREGWMEYWYMGPKCNQLWNTQDLILVTVLPAVALVFLVVVISQCVHYCKGKKARKQTNSPHLEVHHNPTFSQEPYSNPGRASQQPPRVEWTGQLPKPVLRRQDFDDLPGPSHLDSSRPRYAQPPRRPDYLSSQQPQQYDSFVYPGNNRPYAGYAEERQYS</sequence>
<reference evidence="3 4" key="1">
    <citation type="submission" date="2018-01" db="EMBL/GenBank/DDBJ databases">
        <title>Comparison of the Chinese Bamboo Partridge and Red Junglefowl genome sequences highlights the importance of demography in genome evolution.</title>
        <authorList>
            <person name="Tiley G.P."/>
            <person name="Kimball R.T."/>
            <person name="Braun E.L."/>
            <person name="Burleigh J.G."/>
        </authorList>
    </citation>
    <scope>NUCLEOTIDE SEQUENCE [LARGE SCALE GENOMIC DNA]</scope>
    <source>
        <strain evidence="3">RTK389</strain>
        <tissue evidence="3">Blood</tissue>
    </source>
</reference>
<comment type="caution">
    <text evidence="3">The sequence shown here is derived from an EMBL/GenBank/DDBJ whole genome shotgun (WGS) entry which is preliminary data.</text>
</comment>
<feature type="compositionally biased region" description="Polar residues" evidence="1">
    <location>
        <begin position="239"/>
        <end position="248"/>
    </location>
</feature>
<keyword evidence="2" id="KW-0472">Membrane</keyword>
<feature type="non-terminal residue" evidence="3">
    <location>
        <position position="269"/>
    </location>
</feature>
<keyword evidence="4" id="KW-1185">Reference proteome</keyword>
<protein>
    <submittedName>
        <fullName evidence="3">Uncharacterized protein</fullName>
    </submittedName>
</protein>
<feature type="compositionally biased region" description="Polar residues" evidence="1">
    <location>
        <begin position="18"/>
        <end position="57"/>
    </location>
</feature>
<dbReference type="OrthoDB" id="9632766at2759"/>
<name>A0A2P4SZL5_BAMTH</name>
<evidence type="ECO:0000256" key="1">
    <source>
        <dbReference type="SAM" id="MobiDB-lite"/>
    </source>
</evidence>
<feature type="compositionally biased region" description="Polar residues" evidence="1">
    <location>
        <begin position="177"/>
        <end position="194"/>
    </location>
</feature>
<feature type="compositionally biased region" description="Polar residues" evidence="1">
    <location>
        <begin position="1"/>
        <end position="10"/>
    </location>
</feature>
<evidence type="ECO:0000313" key="4">
    <source>
        <dbReference type="Proteomes" id="UP000237246"/>
    </source>
</evidence>
<keyword evidence="2" id="KW-0812">Transmembrane</keyword>
<dbReference type="AlphaFoldDB" id="A0A2P4SZL5"/>
<feature type="transmembrane region" description="Helical" evidence="2">
    <location>
        <begin position="132"/>
        <end position="154"/>
    </location>
</feature>
<gene>
    <name evidence="3" type="ORF">CIB84_006698</name>
</gene>